<evidence type="ECO:0000313" key="1">
    <source>
        <dbReference type="EnsemblPlants" id="AVESA.00010b.r2.3AG0409950.1.CDS"/>
    </source>
</evidence>
<reference evidence="1" key="2">
    <citation type="submission" date="2025-09" db="UniProtKB">
        <authorList>
            <consortium name="EnsemblPlants"/>
        </authorList>
    </citation>
    <scope>IDENTIFICATION</scope>
</reference>
<accession>A0ACD5VCW0</accession>
<proteinExistence type="predicted"/>
<sequence length="653" mass="73407">MHASGEASSMRDTMLIHADGLRNSHWLEHITTTSSLMQFWNDWEIHTSMLLRLPIWLAYLGADIVAVYALGFMSRREDTASRCHGRDATEAASHPLVFFWAPFLLIHLGGQDTITAFAMEDNNLWLRHLLNLMVQVGLALYVFWSSPLRHDLQLLAAAIFVSVAGIIKYWERIWALKSASQGGLRSSTLSEQKQQLPQVNLEDVTYSGIVRFALHTTVVVRGFFAGFTLTELEDDHSGNFLTDFDIYYTDQAQKLVEMELGIMYDDLYSKAIVLRTRSGVVLRSVSLSTVVAFGLFIASGKRGYGGVDVGITYVLFIGVFCLEICSMVMMMMSPWTWAYLEARKCHMPARMSWYVLSSTVFPSRRALWSNSIGQYNLLSSYIRDQSGFFKLLAKVMAVVGLDKMWSDFRHSSRVKANTKEILACVQRQVKPFFYSRRVIKTGPQTNRPDLGPTLKIILGLPLEYAILTLHLFTDLVLSDCVPGNADYDHTQSHHLKDMSEKLSNYMIYLLVVNPSMLPVTGTAREALAQVSKAVRDCRLTNKKDIRDEVIKGETGKFAGIQQLEVVKTILDHVAPLHLHDTLLATRDTWVGLLLYVAGKSRAGEHAQQLGKGGELITFIWLLMAHRGIGDIALKMDLAIPSTTRDTLAAFDFS</sequence>
<evidence type="ECO:0000313" key="2">
    <source>
        <dbReference type="Proteomes" id="UP001732700"/>
    </source>
</evidence>
<dbReference type="EnsemblPlants" id="AVESA.00010b.r2.3AG0409950.1">
    <property type="protein sequence ID" value="AVESA.00010b.r2.3AG0409950.1.CDS"/>
    <property type="gene ID" value="AVESA.00010b.r2.3AG0409950"/>
</dbReference>
<keyword evidence="2" id="KW-1185">Reference proteome</keyword>
<name>A0ACD5VCW0_AVESA</name>
<dbReference type="Proteomes" id="UP001732700">
    <property type="component" value="Chromosome 3A"/>
</dbReference>
<organism evidence="1 2">
    <name type="scientific">Avena sativa</name>
    <name type="common">Oat</name>
    <dbReference type="NCBI Taxonomy" id="4498"/>
    <lineage>
        <taxon>Eukaryota</taxon>
        <taxon>Viridiplantae</taxon>
        <taxon>Streptophyta</taxon>
        <taxon>Embryophyta</taxon>
        <taxon>Tracheophyta</taxon>
        <taxon>Spermatophyta</taxon>
        <taxon>Magnoliopsida</taxon>
        <taxon>Liliopsida</taxon>
        <taxon>Poales</taxon>
        <taxon>Poaceae</taxon>
        <taxon>BOP clade</taxon>
        <taxon>Pooideae</taxon>
        <taxon>Poodae</taxon>
        <taxon>Poeae</taxon>
        <taxon>Poeae Chloroplast Group 1 (Aveneae type)</taxon>
        <taxon>Aveninae</taxon>
        <taxon>Avena</taxon>
    </lineage>
</organism>
<protein>
    <submittedName>
        <fullName evidence="1">Uncharacterized protein</fullName>
    </submittedName>
</protein>
<reference evidence="1" key="1">
    <citation type="submission" date="2021-05" db="EMBL/GenBank/DDBJ databases">
        <authorList>
            <person name="Scholz U."/>
            <person name="Mascher M."/>
            <person name="Fiebig A."/>
        </authorList>
    </citation>
    <scope>NUCLEOTIDE SEQUENCE [LARGE SCALE GENOMIC DNA]</scope>
</reference>